<dbReference type="PANTHER" id="PTHR33112">
    <property type="entry name" value="DOMAIN PROTEIN, PUTATIVE-RELATED"/>
    <property type="match status" value="1"/>
</dbReference>
<gene>
    <name evidence="2" type="ORF">N7494_005638</name>
</gene>
<dbReference type="EMBL" id="JAQIZZ010000005">
    <property type="protein sequence ID" value="KAJ5540562.1"/>
    <property type="molecule type" value="Genomic_DNA"/>
</dbReference>
<feature type="domain" description="Heterokaryon incompatibility" evidence="1">
    <location>
        <begin position="209"/>
        <end position="356"/>
    </location>
</feature>
<protein>
    <submittedName>
        <fullName evidence="2">Heterokaryon incompatibility</fullName>
    </submittedName>
</protein>
<sequence length="782" mass="88744">MDTHSHDKETLTRPEGIAHKRLECLKDGKLRCSIRFCEFEDIEKRQNCPFCHLIIRSAMPYAFFSGMATRSEFEGGFLEMIVEGGGSIHMKFQYPDRGWMGARRIFYDSTKGLKSPCTGYIELMAEQLIEKRTEQPRRQFRTNAMPDTFRTVKRIGGFVDWDLLSGWLSTCSEKHSDCGPRNLGLMPAHFRLIDVQRRCIIYAPQDCRYVALSYVWGPHPNKTEEMTSRATLESLQKVDGLLVSNVAKTINDAITICARLKEDYLWVDQYCIVQDDPTDQAEQIASMAAIYSSAAFVIISTDGDMHDGIPGVSSERVQKQIQRQLAGIDFINKIPNGREITGGASVWSTRGWTYQEGILGRRKLYFSSSQSFFECDNSVLDEDGMKQEAMYSSNGLHPQQWQPLVDGFYSHVGKYSRRHLGSQFDIYNAIEGVASALYGKKHPLWFGLPRNDFDKALLWCPDSNHMNQTSESLALKDAPGGLIPSWSWSSTRWDNLLLDDCNRRQIRYCGPLAVWYSCQQTEDVIKVESIVPNSAPDFHCSLCQNGNEPTITTRHGRYKDEQLLFIAIAWGQGCIESDCPFKLLRKTSLSSFKEAIASEWPCMHTSWQFQGLKNRLSSESLSYVASLQPKLEPTAIYTRAQSAFFKLNLPTDQEFLLRDYPVIDDDGTVGVLVGQNPDLQAQLLSHVEAGESFEFIALSISSYNGIILPDATTSSGNFQYRDPKQHLRENEVLRELTYLDKKGTPLLPIPVVNAMLIRRTGSTARRDVPKILYSFSSRRLQI</sequence>
<organism evidence="2 3">
    <name type="scientific">Penicillium frequentans</name>
    <dbReference type="NCBI Taxonomy" id="3151616"/>
    <lineage>
        <taxon>Eukaryota</taxon>
        <taxon>Fungi</taxon>
        <taxon>Dikarya</taxon>
        <taxon>Ascomycota</taxon>
        <taxon>Pezizomycotina</taxon>
        <taxon>Eurotiomycetes</taxon>
        <taxon>Eurotiomycetidae</taxon>
        <taxon>Eurotiales</taxon>
        <taxon>Aspergillaceae</taxon>
        <taxon>Penicillium</taxon>
    </lineage>
</organism>
<dbReference type="Pfam" id="PF06985">
    <property type="entry name" value="HET"/>
    <property type="match status" value="1"/>
</dbReference>
<reference evidence="2 3" key="1">
    <citation type="journal article" date="2023" name="IMA Fungus">
        <title>Comparative genomic study of the Penicillium genus elucidates a diverse pangenome and 15 lateral gene transfer events.</title>
        <authorList>
            <person name="Petersen C."/>
            <person name="Sorensen T."/>
            <person name="Nielsen M.R."/>
            <person name="Sondergaard T.E."/>
            <person name="Sorensen J.L."/>
            <person name="Fitzpatrick D.A."/>
            <person name="Frisvad J.C."/>
            <person name="Nielsen K.L."/>
        </authorList>
    </citation>
    <scope>NUCLEOTIDE SEQUENCE [LARGE SCALE GENOMIC DNA]</scope>
    <source>
        <strain evidence="2 3">IBT 35679</strain>
    </source>
</reference>
<name>A0AAD6CUV4_9EURO</name>
<dbReference type="InterPro" id="IPR010730">
    <property type="entry name" value="HET"/>
</dbReference>
<evidence type="ECO:0000259" key="1">
    <source>
        <dbReference type="Pfam" id="PF06985"/>
    </source>
</evidence>
<dbReference type="PANTHER" id="PTHR33112:SF12">
    <property type="entry name" value="HETEROKARYON INCOMPATIBILITY DOMAIN-CONTAINING PROTEIN"/>
    <property type="match status" value="1"/>
</dbReference>
<evidence type="ECO:0000313" key="3">
    <source>
        <dbReference type="Proteomes" id="UP001220324"/>
    </source>
</evidence>
<dbReference type="AlphaFoldDB" id="A0AAD6CUV4"/>
<comment type="caution">
    <text evidence="2">The sequence shown here is derived from an EMBL/GenBank/DDBJ whole genome shotgun (WGS) entry which is preliminary data.</text>
</comment>
<dbReference type="Proteomes" id="UP001220324">
    <property type="component" value="Unassembled WGS sequence"/>
</dbReference>
<evidence type="ECO:0000313" key="2">
    <source>
        <dbReference type="EMBL" id="KAJ5540562.1"/>
    </source>
</evidence>
<accession>A0AAD6CUV4</accession>
<keyword evidence="3" id="KW-1185">Reference proteome</keyword>
<proteinExistence type="predicted"/>